<keyword evidence="3" id="KW-1185">Reference proteome</keyword>
<evidence type="ECO:0000256" key="1">
    <source>
        <dbReference type="SAM" id="SignalP"/>
    </source>
</evidence>
<accession>A0ABR4I4F1</accession>
<gene>
    <name evidence="2" type="ORF">BJX63DRAFT_427194</name>
</gene>
<comment type="caution">
    <text evidence="2">The sequence shown here is derived from an EMBL/GenBank/DDBJ whole genome shotgun (WGS) entry which is preliminary data.</text>
</comment>
<dbReference type="EMBL" id="JBFXLT010000002">
    <property type="protein sequence ID" value="KAL2822635.1"/>
    <property type="molecule type" value="Genomic_DNA"/>
</dbReference>
<keyword evidence="1" id="KW-0732">Signal</keyword>
<sequence>MKSVLLLLMALGGVSASGSQVNFYYDDNCKDYADHRYIALDQITGGPNGARSMLFVYDDDDCSGTCGPNLIFCKNAACSAWDVASRLGECKHFANGVWATKVCGCYGCTQGCSGEL</sequence>
<reference evidence="2 3" key="1">
    <citation type="submission" date="2024-07" db="EMBL/GenBank/DDBJ databases">
        <title>Section-level genome sequencing and comparative genomics of Aspergillus sections Usti and Cavernicolus.</title>
        <authorList>
            <consortium name="Lawrence Berkeley National Laboratory"/>
            <person name="Nybo J.L."/>
            <person name="Vesth T.C."/>
            <person name="Theobald S."/>
            <person name="Frisvad J.C."/>
            <person name="Larsen T.O."/>
            <person name="Kjaerboelling I."/>
            <person name="Rothschild-Mancinelli K."/>
            <person name="Lyhne E.K."/>
            <person name="Kogle M.E."/>
            <person name="Barry K."/>
            <person name="Clum A."/>
            <person name="Na H."/>
            <person name="Ledsgaard L."/>
            <person name="Lin J."/>
            <person name="Lipzen A."/>
            <person name="Kuo A."/>
            <person name="Riley R."/>
            <person name="Mondo S."/>
            <person name="Labutti K."/>
            <person name="Haridas S."/>
            <person name="Pangalinan J."/>
            <person name="Salamov A.A."/>
            <person name="Simmons B.A."/>
            <person name="Magnuson J.K."/>
            <person name="Chen J."/>
            <person name="Drula E."/>
            <person name="Henrissat B."/>
            <person name="Wiebenga A."/>
            <person name="Lubbers R.J."/>
            <person name="Gomes A.C."/>
            <person name="Makela M.R."/>
            <person name="Stajich J."/>
            <person name="Grigoriev I.V."/>
            <person name="Mortensen U.H."/>
            <person name="De Vries R.P."/>
            <person name="Baker S.E."/>
            <person name="Andersen M.R."/>
        </authorList>
    </citation>
    <scope>NUCLEOTIDE SEQUENCE [LARGE SCALE GENOMIC DNA]</scope>
    <source>
        <strain evidence="2 3">CBS 588.65</strain>
    </source>
</reference>
<organism evidence="2 3">
    <name type="scientific">Aspergillus granulosus</name>
    <dbReference type="NCBI Taxonomy" id="176169"/>
    <lineage>
        <taxon>Eukaryota</taxon>
        <taxon>Fungi</taxon>
        <taxon>Dikarya</taxon>
        <taxon>Ascomycota</taxon>
        <taxon>Pezizomycotina</taxon>
        <taxon>Eurotiomycetes</taxon>
        <taxon>Eurotiomycetidae</taxon>
        <taxon>Eurotiales</taxon>
        <taxon>Aspergillaceae</taxon>
        <taxon>Aspergillus</taxon>
        <taxon>Aspergillus subgen. Nidulantes</taxon>
    </lineage>
</organism>
<protein>
    <submittedName>
        <fullName evidence="2">Uncharacterized protein</fullName>
    </submittedName>
</protein>
<feature type="chain" id="PRO_5045517267" evidence="1">
    <location>
        <begin position="17"/>
        <end position="116"/>
    </location>
</feature>
<evidence type="ECO:0000313" key="3">
    <source>
        <dbReference type="Proteomes" id="UP001610334"/>
    </source>
</evidence>
<proteinExistence type="predicted"/>
<name>A0ABR4I4F1_9EURO</name>
<evidence type="ECO:0000313" key="2">
    <source>
        <dbReference type="EMBL" id="KAL2822635.1"/>
    </source>
</evidence>
<dbReference type="Proteomes" id="UP001610334">
    <property type="component" value="Unassembled WGS sequence"/>
</dbReference>
<feature type="signal peptide" evidence="1">
    <location>
        <begin position="1"/>
        <end position="16"/>
    </location>
</feature>